<dbReference type="Proteomes" id="UP000789706">
    <property type="component" value="Unassembled WGS sequence"/>
</dbReference>
<accession>A0A9N9FQC5</accession>
<sequence>MEDWESIGRTMVRKAQHTKWWCSRLNHYYKYCLARSPFAEVLQAMSNTDDSANAVTDDSPSYPIHSVDNLYRGDLIAMDFICIYWVDGDHTPRWKECKYSDDFDGKDEVPTSYTSPWWAAGYRFGAYDEYWGEYFNTDDVMWYNDNQSQKYCNDLHFHIKPIYLKLSYDYSISNDKCYWE</sequence>
<protein>
    <submittedName>
        <fullName evidence="1">6309_t:CDS:1</fullName>
    </submittedName>
</protein>
<gene>
    <name evidence="1" type="ORF">DEBURN_LOCUS7252</name>
</gene>
<dbReference type="OrthoDB" id="2428437at2759"/>
<name>A0A9N9FQC5_9GLOM</name>
<organism evidence="1 2">
    <name type="scientific">Diversispora eburnea</name>
    <dbReference type="NCBI Taxonomy" id="1213867"/>
    <lineage>
        <taxon>Eukaryota</taxon>
        <taxon>Fungi</taxon>
        <taxon>Fungi incertae sedis</taxon>
        <taxon>Mucoromycota</taxon>
        <taxon>Glomeromycotina</taxon>
        <taxon>Glomeromycetes</taxon>
        <taxon>Diversisporales</taxon>
        <taxon>Diversisporaceae</taxon>
        <taxon>Diversispora</taxon>
    </lineage>
</organism>
<keyword evidence="2" id="KW-1185">Reference proteome</keyword>
<evidence type="ECO:0000313" key="1">
    <source>
        <dbReference type="EMBL" id="CAG8554129.1"/>
    </source>
</evidence>
<dbReference type="EMBL" id="CAJVPK010000849">
    <property type="protein sequence ID" value="CAG8554129.1"/>
    <property type="molecule type" value="Genomic_DNA"/>
</dbReference>
<proteinExistence type="predicted"/>
<dbReference type="AlphaFoldDB" id="A0A9N9FQC5"/>
<evidence type="ECO:0000313" key="2">
    <source>
        <dbReference type="Proteomes" id="UP000789706"/>
    </source>
</evidence>
<reference evidence="1" key="1">
    <citation type="submission" date="2021-06" db="EMBL/GenBank/DDBJ databases">
        <authorList>
            <person name="Kallberg Y."/>
            <person name="Tangrot J."/>
            <person name="Rosling A."/>
        </authorList>
    </citation>
    <scope>NUCLEOTIDE SEQUENCE</scope>
    <source>
        <strain evidence="1">AZ414A</strain>
    </source>
</reference>
<comment type="caution">
    <text evidence="1">The sequence shown here is derived from an EMBL/GenBank/DDBJ whole genome shotgun (WGS) entry which is preliminary data.</text>
</comment>